<dbReference type="SUPFAM" id="SSF57783">
    <property type="entry name" value="Zinc beta-ribbon"/>
    <property type="match status" value="1"/>
</dbReference>
<reference evidence="3 4" key="1">
    <citation type="submission" date="2024-06" db="EMBL/GenBank/DDBJ databases">
        <title>The Natural Products Discovery Center: Release of the First 8490 Sequenced Strains for Exploring Actinobacteria Biosynthetic Diversity.</title>
        <authorList>
            <person name="Kalkreuter E."/>
            <person name="Kautsar S.A."/>
            <person name="Yang D."/>
            <person name="Bader C.D."/>
            <person name="Teijaro C.N."/>
            <person name="Fluegel L."/>
            <person name="Davis C.M."/>
            <person name="Simpson J.R."/>
            <person name="Lauterbach L."/>
            <person name="Steele A.D."/>
            <person name="Gui C."/>
            <person name="Meng S."/>
            <person name="Li G."/>
            <person name="Viehrig K."/>
            <person name="Ye F."/>
            <person name="Su P."/>
            <person name="Kiefer A.F."/>
            <person name="Nichols A."/>
            <person name="Cepeda A.J."/>
            <person name="Yan W."/>
            <person name="Fan B."/>
            <person name="Jiang Y."/>
            <person name="Adhikari A."/>
            <person name="Zheng C.-J."/>
            <person name="Schuster L."/>
            <person name="Cowan T.M."/>
            <person name="Smanski M.J."/>
            <person name="Chevrette M.G."/>
            <person name="De Carvalho L.P.S."/>
            <person name="Shen B."/>
        </authorList>
    </citation>
    <scope>NUCLEOTIDE SEQUENCE [LARGE SCALE GENOMIC DNA]</scope>
    <source>
        <strain evidence="3 4">NPDC048946</strain>
    </source>
</reference>
<protein>
    <submittedName>
        <fullName evidence="3">CHC2 zinc finger domain-containing protein</fullName>
    </submittedName>
</protein>
<comment type="caution">
    <text evidence="3">The sequence shown here is derived from an EMBL/GenBank/DDBJ whole genome shotgun (WGS) entry which is preliminary data.</text>
</comment>
<evidence type="ECO:0000259" key="2">
    <source>
        <dbReference type="SMART" id="SM00400"/>
    </source>
</evidence>
<feature type="region of interest" description="Disordered" evidence="1">
    <location>
        <begin position="74"/>
        <end position="116"/>
    </location>
</feature>
<dbReference type="Proteomes" id="UP001551482">
    <property type="component" value="Unassembled WGS sequence"/>
</dbReference>
<evidence type="ECO:0000313" key="3">
    <source>
        <dbReference type="EMBL" id="MEU8133214.1"/>
    </source>
</evidence>
<feature type="domain" description="Zinc finger CHC2-type" evidence="2">
    <location>
        <begin position="22"/>
        <end position="69"/>
    </location>
</feature>
<dbReference type="InterPro" id="IPR002694">
    <property type="entry name" value="Znf_CHC2"/>
</dbReference>
<name>A0ABV3DBV1_9ACTN</name>
<dbReference type="RefSeq" id="WP_358350594.1">
    <property type="nucleotide sequence ID" value="NZ_JBEZFP010000012.1"/>
</dbReference>
<dbReference type="SMART" id="SM00400">
    <property type="entry name" value="ZnF_CHCC"/>
    <property type="match status" value="1"/>
</dbReference>
<dbReference type="EMBL" id="JBEZFP010000012">
    <property type="protein sequence ID" value="MEU8133214.1"/>
    <property type="molecule type" value="Genomic_DNA"/>
</dbReference>
<dbReference type="Pfam" id="PF01807">
    <property type="entry name" value="Zn_ribbon_DnaG"/>
    <property type="match status" value="1"/>
</dbReference>
<accession>A0ABV3DBV1</accession>
<evidence type="ECO:0000313" key="4">
    <source>
        <dbReference type="Proteomes" id="UP001551482"/>
    </source>
</evidence>
<proteinExistence type="predicted"/>
<organism evidence="3 4">
    <name type="scientific">Streptodolium elevatio</name>
    <dbReference type="NCBI Taxonomy" id="3157996"/>
    <lineage>
        <taxon>Bacteria</taxon>
        <taxon>Bacillati</taxon>
        <taxon>Actinomycetota</taxon>
        <taxon>Actinomycetes</taxon>
        <taxon>Kitasatosporales</taxon>
        <taxon>Streptomycetaceae</taxon>
        <taxon>Streptodolium</taxon>
    </lineage>
</organism>
<sequence length="116" mass="12655">MQHYGVDFNPARNTGMVRCLLHEDRTPSMSYRLDEGLWNCHSCGAGGDSYSMIMKKEDTDFRGARALAASLNLAEGDAGGSGDDLSGARYGRRRAVSPRPGNRSSGGGYIPAWRRR</sequence>
<keyword evidence="4" id="KW-1185">Reference proteome</keyword>
<dbReference type="Gene3D" id="3.90.580.10">
    <property type="entry name" value="Zinc finger, CHC2-type domain"/>
    <property type="match status" value="1"/>
</dbReference>
<dbReference type="InterPro" id="IPR036977">
    <property type="entry name" value="DNA_primase_Znf_CHC2"/>
</dbReference>
<evidence type="ECO:0000256" key="1">
    <source>
        <dbReference type="SAM" id="MobiDB-lite"/>
    </source>
</evidence>
<gene>
    <name evidence="3" type="ORF">AB0C36_06860</name>
</gene>